<dbReference type="Pfam" id="PF13723">
    <property type="entry name" value="Ketoacyl-synt_2"/>
    <property type="match status" value="1"/>
</dbReference>
<dbReference type="Proteomes" id="UP000267077">
    <property type="component" value="Unassembled WGS sequence"/>
</dbReference>
<evidence type="ECO:0000259" key="1">
    <source>
        <dbReference type="Pfam" id="PF13723"/>
    </source>
</evidence>
<dbReference type="Gene3D" id="3.40.47.10">
    <property type="match status" value="1"/>
</dbReference>
<name>A0A432LR91_9GAMM</name>
<feature type="domain" description="Beta-ketoacyl synthase-like N-terminal" evidence="1">
    <location>
        <begin position="37"/>
        <end position="212"/>
    </location>
</feature>
<dbReference type="InterPro" id="IPR016039">
    <property type="entry name" value="Thiolase-like"/>
</dbReference>
<dbReference type="SUPFAM" id="SSF53901">
    <property type="entry name" value="Thiolase-like"/>
    <property type="match status" value="1"/>
</dbReference>
<evidence type="ECO:0000313" key="2">
    <source>
        <dbReference type="EMBL" id="RUL63053.1"/>
    </source>
</evidence>
<dbReference type="InterPro" id="IPR014030">
    <property type="entry name" value="Ketoacyl_synth_N"/>
</dbReference>
<dbReference type="EMBL" id="RYZR01000006">
    <property type="protein sequence ID" value="RUL63053.1"/>
    <property type="molecule type" value="Genomic_DNA"/>
</dbReference>
<proteinExistence type="predicted"/>
<dbReference type="RefSeq" id="WP_126673991.1">
    <property type="nucleotide sequence ID" value="NZ_RYZR01000006.1"/>
</dbReference>
<comment type="caution">
    <text evidence="2">The sequence shown here is derived from an EMBL/GenBank/DDBJ whole genome shotgun (WGS) entry which is preliminary data.</text>
</comment>
<dbReference type="AlphaFoldDB" id="A0A432LR91"/>
<dbReference type="GO" id="GO:0016746">
    <property type="term" value="F:acyltransferase activity"/>
    <property type="evidence" value="ECO:0007669"/>
    <property type="project" value="InterPro"/>
</dbReference>
<accession>A0A432LR91</accession>
<reference evidence="2 3" key="1">
    <citation type="submission" date="2018-12" db="EMBL/GenBank/DDBJ databases">
        <title>Dyella dinghuensis sp. nov. DHOA06 and Dyella choica sp. nov. 4M-K27, isolated from forest soil.</title>
        <authorList>
            <person name="Qiu L.-H."/>
            <person name="Gao Z.-H."/>
        </authorList>
    </citation>
    <scope>NUCLEOTIDE SEQUENCE [LARGE SCALE GENOMIC DNA]</scope>
    <source>
        <strain evidence="2 3">DHOA06</strain>
    </source>
</reference>
<protein>
    <recommendedName>
        <fullName evidence="1">Beta-ketoacyl synthase-like N-terminal domain-containing protein</fullName>
    </recommendedName>
</protein>
<evidence type="ECO:0000313" key="3">
    <source>
        <dbReference type="Proteomes" id="UP000267077"/>
    </source>
</evidence>
<keyword evidence="3" id="KW-1185">Reference proteome</keyword>
<dbReference type="OrthoDB" id="9798676at2"/>
<gene>
    <name evidence="2" type="ORF">EKH79_11600</name>
</gene>
<organism evidence="2 3">
    <name type="scientific">Dyella dinghuensis</name>
    <dbReference type="NCBI Taxonomy" id="1920169"/>
    <lineage>
        <taxon>Bacteria</taxon>
        <taxon>Pseudomonadati</taxon>
        <taxon>Pseudomonadota</taxon>
        <taxon>Gammaproteobacteria</taxon>
        <taxon>Lysobacterales</taxon>
        <taxon>Rhodanobacteraceae</taxon>
        <taxon>Dyella</taxon>
    </lineage>
</organism>
<sequence>MTELRVQVEGIGLWSPQLTDFDALRRLLDGHALAEPVARPPTATLSINERRRAPESVLVAIEAASQAVAMSNRNADSLACVFASAYGDQATTDYMCRVLANAPTELSPTRFHNSVHNASAGYWTIATDCRAPSTAVCAGHASFGAALLEAAAQVCADNRPVLLVCSDTAGMGPLGELIDCRIAFGCALVLSPFSDGAALPLHLSLIPETSGETQLPQPCKAWMRDNPSAACLPLLAMLARGVGQCVLAASEKLGLRAQMEVTA</sequence>